<dbReference type="OrthoDB" id="537032at2759"/>
<evidence type="ECO:0000313" key="9">
    <source>
        <dbReference type="Proteomes" id="UP000053562"/>
    </source>
</evidence>
<dbReference type="InterPro" id="IPR006634">
    <property type="entry name" value="TLC-dom"/>
</dbReference>
<name>A0A0J9SBE6_PLAVI</name>
<feature type="transmembrane region" description="Helical" evidence="6">
    <location>
        <begin position="296"/>
        <end position="320"/>
    </location>
</feature>
<accession>A0A0J9SBE6</accession>
<evidence type="ECO:0000259" key="7">
    <source>
        <dbReference type="PROSITE" id="PS50922"/>
    </source>
</evidence>
<evidence type="ECO:0000256" key="4">
    <source>
        <dbReference type="ARBA" id="ARBA00023136"/>
    </source>
</evidence>
<keyword evidence="3 6" id="KW-1133">Transmembrane helix</keyword>
<feature type="transmembrane region" description="Helical" evidence="6">
    <location>
        <begin position="257"/>
        <end position="276"/>
    </location>
</feature>
<keyword evidence="2 5" id="KW-0812">Transmembrane</keyword>
<dbReference type="InterPro" id="IPR016439">
    <property type="entry name" value="Lag1/Lac1-like"/>
</dbReference>
<sequence length="356" mass="41799">MKLDTVFKFLLVVVILFTLQQIWPLRDVRSKLQNGTLVPWVKGALRRVYSHFCFKVIRRDMQIFYREKYIVPRPCYFVFFLVSGCLTLGAKWLMHRVSQPLGERWIPRKKWSERIRKIKVARFNLMFFNLFYFTLISALGLVALSCQTFFPHEMGGQGKLSDYFAGYPNQKTSSLIHLYYFLNGGYLLTSVYSLLMAEKLPDFYENFLQHLCAVILVYFSYGQNFLRVGSIIMLCHDICEVFSSACRVFVDTRHKAVTVSSFCILFSSWGFLRLYIFAKRCILPIHRNLDVFNPLIGYEACVWLTFLLLVILLMNVYWFVLMAKMFIHFVSSGKTEDILTRVAELEEGERADKKTK</sequence>
<feature type="domain" description="TLC" evidence="7">
    <location>
        <begin position="118"/>
        <end position="331"/>
    </location>
</feature>
<dbReference type="Pfam" id="PF03798">
    <property type="entry name" value="TRAM_LAG1_CLN8"/>
    <property type="match status" value="1"/>
</dbReference>
<feature type="transmembrane region" description="Helical" evidence="6">
    <location>
        <begin position="76"/>
        <end position="94"/>
    </location>
</feature>
<evidence type="ECO:0000313" key="8">
    <source>
        <dbReference type="EMBL" id="KMZ80006.1"/>
    </source>
</evidence>
<dbReference type="GO" id="GO:0016020">
    <property type="term" value="C:membrane"/>
    <property type="evidence" value="ECO:0007669"/>
    <property type="project" value="UniProtKB-SubCell"/>
</dbReference>
<proteinExistence type="predicted"/>
<organism evidence="8 9">
    <name type="scientific">Plasmodium vivax India VII</name>
    <dbReference type="NCBI Taxonomy" id="1077284"/>
    <lineage>
        <taxon>Eukaryota</taxon>
        <taxon>Sar</taxon>
        <taxon>Alveolata</taxon>
        <taxon>Apicomplexa</taxon>
        <taxon>Aconoidasida</taxon>
        <taxon>Haemosporida</taxon>
        <taxon>Plasmodiidae</taxon>
        <taxon>Plasmodium</taxon>
        <taxon>Plasmodium (Plasmodium)</taxon>
    </lineage>
</organism>
<feature type="transmembrane region" description="Helical" evidence="6">
    <location>
        <begin position="123"/>
        <end position="144"/>
    </location>
</feature>
<comment type="subcellular location">
    <subcellularLocation>
        <location evidence="1">Membrane</location>
        <topology evidence="1">Multi-pass membrane protein</topology>
    </subcellularLocation>
</comment>
<dbReference type="EMBL" id="KQ234311">
    <property type="protein sequence ID" value="KMZ80006.1"/>
    <property type="molecule type" value="Genomic_DNA"/>
</dbReference>
<evidence type="ECO:0000256" key="6">
    <source>
        <dbReference type="SAM" id="Phobius"/>
    </source>
</evidence>
<dbReference type="SMART" id="SM00724">
    <property type="entry name" value="TLC"/>
    <property type="match status" value="1"/>
</dbReference>
<keyword evidence="4 5" id="KW-0472">Membrane</keyword>
<evidence type="ECO:0000256" key="3">
    <source>
        <dbReference type="ARBA" id="ARBA00022989"/>
    </source>
</evidence>
<dbReference type="GO" id="GO:0005783">
    <property type="term" value="C:endoplasmic reticulum"/>
    <property type="evidence" value="ECO:0007669"/>
    <property type="project" value="TreeGrafter"/>
</dbReference>
<dbReference type="GO" id="GO:0046513">
    <property type="term" value="P:ceramide biosynthetic process"/>
    <property type="evidence" value="ECO:0007669"/>
    <property type="project" value="InterPro"/>
</dbReference>
<dbReference type="Proteomes" id="UP000053562">
    <property type="component" value="Unassembled WGS sequence"/>
</dbReference>
<gene>
    <name evidence="8" type="ORF">PVIIG_04803</name>
</gene>
<evidence type="ECO:0000256" key="1">
    <source>
        <dbReference type="ARBA" id="ARBA00004141"/>
    </source>
</evidence>
<feature type="transmembrane region" description="Helical" evidence="6">
    <location>
        <begin position="176"/>
        <end position="195"/>
    </location>
</feature>
<protein>
    <recommendedName>
        <fullName evidence="7">TLC domain-containing protein</fullName>
    </recommendedName>
</protein>
<dbReference type="GO" id="GO:0050291">
    <property type="term" value="F:sphingosine N-acyltransferase activity"/>
    <property type="evidence" value="ECO:0007669"/>
    <property type="project" value="InterPro"/>
</dbReference>
<evidence type="ECO:0000256" key="5">
    <source>
        <dbReference type="PROSITE-ProRule" id="PRU00205"/>
    </source>
</evidence>
<dbReference type="PANTHER" id="PTHR12560">
    <property type="entry name" value="LONGEVITY ASSURANCE FACTOR 1 LAG1"/>
    <property type="match status" value="1"/>
</dbReference>
<evidence type="ECO:0000256" key="2">
    <source>
        <dbReference type="ARBA" id="ARBA00022692"/>
    </source>
</evidence>
<reference evidence="8 9" key="1">
    <citation type="submission" date="2011-08" db="EMBL/GenBank/DDBJ databases">
        <title>The Genome Sequence of Plasmodium vivax India VII.</title>
        <authorList>
            <consortium name="The Broad Institute Genome Sequencing Platform"/>
            <consortium name="The Broad Institute Genome Sequencing Center for Infectious Disease"/>
            <person name="Neafsey D."/>
            <person name="Carlton J."/>
            <person name="Barnwell J."/>
            <person name="Collins W."/>
            <person name="Escalante A."/>
            <person name="Mullikin J."/>
            <person name="Saul A."/>
            <person name="Guigo R."/>
            <person name="Camara F."/>
            <person name="Young S.K."/>
            <person name="Zeng Q."/>
            <person name="Gargeya S."/>
            <person name="Fitzgerald M."/>
            <person name="Haas B."/>
            <person name="Abouelleil A."/>
            <person name="Alvarado L."/>
            <person name="Arachchi H.M."/>
            <person name="Berlin A."/>
            <person name="Brown A."/>
            <person name="Chapman S.B."/>
            <person name="Chen Z."/>
            <person name="Dunbar C."/>
            <person name="Freedman E."/>
            <person name="Gearin G."/>
            <person name="Gellesch M."/>
            <person name="Goldberg J."/>
            <person name="Griggs A."/>
            <person name="Gujja S."/>
            <person name="Heiman D."/>
            <person name="Howarth C."/>
            <person name="Larson L."/>
            <person name="Lui A."/>
            <person name="MacDonald P.J.P."/>
            <person name="Montmayeur A."/>
            <person name="Murphy C."/>
            <person name="Neiman D."/>
            <person name="Pearson M."/>
            <person name="Priest M."/>
            <person name="Roberts A."/>
            <person name="Saif S."/>
            <person name="Shea T."/>
            <person name="Shenoy N."/>
            <person name="Sisk P."/>
            <person name="Stolte C."/>
            <person name="Sykes S."/>
            <person name="Wortman J."/>
            <person name="Nusbaum C."/>
            <person name="Birren B."/>
        </authorList>
    </citation>
    <scope>NUCLEOTIDE SEQUENCE [LARGE SCALE GENOMIC DNA]</scope>
    <source>
        <strain evidence="8 9">India VII</strain>
    </source>
</reference>
<dbReference type="PANTHER" id="PTHR12560:SF0">
    <property type="entry name" value="LD18904P"/>
    <property type="match status" value="1"/>
</dbReference>
<dbReference type="PROSITE" id="PS50922">
    <property type="entry name" value="TLC"/>
    <property type="match status" value="1"/>
</dbReference>
<dbReference type="AlphaFoldDB" id="A0A0J9SBE6"/>